<gene>
    <name evidence="4" type="ORF">SAMN04488050_10888</name>
</gene>
<keyword evidence="2" id="KW-0560">Oxidoreductase</keyword>
<dbReference type="Proteomes" id="UP000199392">
    <property type="component" value="Unassembled WGS sequence"/>
</dbReference>
<dbReference type="PANTHER" id="PTHR42760:SF115">
    <property type="entry name" value="3-OXOACYL-[ACYL-CARRIER-PROTEIN] REDUCTASE FABG"/>
    <property type="match status" value="1"/>
</dbReference>
<evidence type="ECO:0000256" key="1">
    <source>
        <dbReference type="ARBA" id="ARBA00006484"/>
    </source>
</evidence>
<proteinExistence type="inferred from homology"/>
<dbReference type="InterPro" id="IPR002347">
    <property type="entry name" value="SDR_fam"/>
</dbReference>
<protein>
    <submittedName>
        <fullName evidence="4">NAD(P)-dependent dehydrogenase, short-chain alcohol dehydrogenase family</fullName>
    </submittedName>
</protein>
<dbReference type="STRING" id="311180.SAMN04488050_10888"/>
<dbReference type="AlphaFoldDB" id="A0A1I6UJL0"/>
<evidence type="ECO:0000313" key="5">
    <source>
        <dbReference type="Proteomes" id="UP000199392"/>
    </source>
</evidence>
<dbReference type="PRINTS" id="PR00081">
    <property type="entry name" value="GDHRDH"/>
</dbReference>
<dbReference type="NCBIfam" id="NF005559">
    <property type="entry name" value="PRK07231.1"/>
    <property type="match status" value="1"/>
</dbReference>
<organism evidence="4 5">
    <name type="scientific">Alloyangia pacifica</name>
    <dbReference type="NCBI Taxonomy" id="311180"/>
    <lineage>
        <taxon>Bacteria</taxon>
        <taxon>Pseudomonadati</taxon>
        <taxon>Pseudomonadota</taxon>
        <taxon>Alphaproteobacteria</taxon>
        <taxon>Rhodobacterales</taxon>
        <taxon>Roseobacteraceae</taxon>
        <taxon>Alloyangia</taxon>
    </lineage>
</organism>
<dbReference type="InterPro" id="IPR020904">
    <property type="entry name" value="Sc_DH/Rdtase_CS"/>
</dbReference>
<dbReference type="PANTHER" id="PTHR42760">
    <property type="entry name" value="SHORT-CHAIN DEHYDROGENASES/REDUCTASES FAMILY MEMBER"/>
    <property type="match status" value="1"/>
</dbReference>
<evidence type="ECO:0000256" key="2">
    <source>
        <dbReference type="ARBA" id="ARBA00023002"/>
    </source>
</evidence>
<dbReference type="OrthoDB" id="9806974at2"/>
<accession>A0A1I6UJL0</accession>
<feature type="domain" description="Ketoreductase" evidence="3">
    <location>
        <begin position="11"/>
        <end position="190"/>
    </location>
</feature>
<evidence type="ECO:0000259" key="3">
    <source>
        <dbReference type="SMART" id="SM00822"/>
    </source>
</evidence>
<dbReference type="InterPro" id="IPR036291">
    <property type="entry name" value="NAD(P)-bd_dom_sf"/>
</dbReference>
<dbReference type="Pfam" id="PF13561">
    <property type="entry name" value="adh_short_C2"/>
    <property type="match status" value="1"/>
</dbReference>
<comment type="similarity">
    <text evidence="1">Belongs to the short-chain dehydrogenases/reductases (SDR) family.</text>
</comment>
<dbReference type="EMBL" id="FOZW01000008">
    <property type="protein sequence ID" value="SFT01618.1"/>
    <property type="molecule type" value="Genomic_DNA"/>
</dbReference>
<evidence type="ECO:0000313" key="4">
    <source>
        <dbReference type="EMBL" id="SFT01618.1"/>
    </source>
</evidence>
<dbReference type="RefSeq" id="WP_092427063.1">
    <property type="nucleotide sequence ID" value="NZ_FNCL01000009.1"/>
</dbReference>
<dbReference type="InterPro" id="IPR057326">
    <property type="entry name" value="KR_dom"/>
</dbReference>
<reference evidence="5" key="1">
    <citation type="submission" date="2016-10" db="EMBL/GenBank/DDBJ databases">
        <authorList>
            <person name="Varghese N."/>
            <person name="Submissions S."/>
        </authorList>
    </citation>
    <scope>NUCLEOTIDE SEQUENCE [LARGE SCALE GENOMIC DNA]</scope>
    <source>
        <strain evidence="5">DSM 26894</strain>
    </source>
</reference>
<dbReference type="Gene3D" id="3.40.50.720">
    <property type="entry name" value="NAD(P)-binding Rossmann-like Domain"/>
    <property type="match status" value="1"/>
</dbReference>
<dbReference type="SMART" id="SM00822">
    <property type="entry name" value="PKS_KR"/>
    <property type="match status" value="1"/>
</dbReference>
<dbReference type="PROSITE" id="PS00061">
    <property type="entry name" value="ADH_SHORT"/>
    <property type="match status" value="1"/>
</dbReference>
<sequence length="254" mass="27164">MSLDQFRLDGKTALITGGNRGIGLAIARLFGEAGARCLLTSRSETPELTALLETHPDRYRWVQEDVTDPEAGVRLVKATLDAFGTLDVLVNNAGVAANGNFHEFDDTQLDYIMGTNLIAPFRIARAAVAQMLAQGGGTVVNVGSISGYVANKPQLQVAYNSSKAAIHQMTKTMAFEYAGRGIRVNAIAPGYVISDMTKGGIANAEWNRVWTENTPMGRFAEPEEMANCALFLASPASSYVTGEILVADGGYTTH</sequence>
<dbReference type="GO" id="GO:0016616">
    <property type="term" value="F:oxidoreductase activity, acting on the CH-OH group of donors, NAD or NADP as acceptor"/>
    <property type="evidence" value="ECO:0007669"/>
    <property type="project" value="TreeGrafter"/>
</dbReference>
<name>A0A1I6UJL0_9RHOB</name>
<dbReference type="FunFam" id="3.40.50.720:FF:000084">
    <property type="entry name" value="Short-chain dehydrogenase reductase"/>
    <property type="match status" value="1"/>
</dbReference>
<dbReference type="PRINTS" id="PR00080">
    <property type="entry name" value="SDRFAMILY"/>
</dbReference>
<dbReference type="SUPFAM" id="SSF51735">
    <property type="entry name" value="NAD(P)-binding Rossmann-fold domains"/>
    <property type="match status" value="1"/>
</dbReference>
<keyword evidence="5" id="KW-1185">Reference proteome</keyword>